<accession>A0ACC3CU77</accession>
<name>A0ACC3CU77_9PEZI</name>
<feature type="non-terminal residue" evidence="1">
    <location>
        <position position="240"/>
    </location>
</feature>
<evidence type="ECO:0000313" key="2">
    <source>
        <dbReference type="Proteomes" id="UP001186974"/>
    </source>
</evidence>
<dbReference type="Proteomes" id="UP001186974">
    <property type="component" value="Unassembled WGS sequence"/>
</dbReference>
<evidence type="ECO:0000313" key="1">
    <source>
        <dbReference type="EMBL" id="KAK3044574.1"/>
    </source>
</evidence>
<comment type="caution">
    <text evidence="1">The sequence shown here is derived from an EMBL/GenBank/DDBJ whole genome shotgun (WGS) entry which is preliminary data.</text>
</comment>
<proteinExistence type="predicted"/>
<sequence>MPGRLLGLVGRSHQPSSSSSKNALVNVTDLSRSSESLEKESKAVRRGSMDHINLNLKRKSVAARGSSNDRKKEKNAKERETRSPRMEPHRSAKLDMLVESPPLLFMGKPDQSTGALFSGQLRVDVVDPEVTLQSFEMVLLCTTKFKKPVAQNCPTCAKKEDELHKWTFVKESKKLKRGQHQFPFSYLFGGHLPGTTQGELASLEYHLVAIAKTSMGETLSYDKSLKLSRAIQPGNDKHSM</sequence>
<reference evidence="1" key="1">
    <citation type="submission" date="2024-09" db="EMBL/GenBank/DDBJ databases">
        <title>Black Yeasts Isolated from many extreme environments.</title>
        <authorList>
            <person name="Coleine C."/>
            <person name="Stajich J.E."/>
            <person name="Selbmann L."/>
        </authorList>
    </citation>
    <scope>NUCLEOTIDE SEQUENCE</scope>
    <source>
        <strain evidence="1">CCFEE 5737</strain>
    </source>
</reference>
<gene>
    <name evidence="1" type="ORF">LTS18_000911</name>
</gene>
<keyword evidence="2" id="KW-1185">Reference proteome</keyword>
<protein>
    <submittedName>
        <fullName evidence="1">Uncharacterized protein</fullName>
    </submittedName>
</protein>
<organism evidence="1 2">
    <name type="scientific">Coniosporium uncinatum</name>
    <dbReference type="NCBI Taxonomy" id="93489"/>
    <lineage>
        <taxon>Eukaryota</taxon>
        <taxon>Fungi</taxon>
        <taxon>Dikarya</taxon>
        <taxon>Ascomycota</taxon>
        <taxon>Pezizomycotina</taxon>
        <taxon>Dothideomycetes</taxon>
        <taxon>Dothideomycetes incertae sedis</taxon>
        <taxon>Coniosporium</taxon>
    </lineage>
</organism>
<dbReference type="EMBL" id="JAWDJW010011759">
    <property type="protein sequence ID" value="KAK3044574.1"/>
    <property type="molecule type" value="Genomic_DNA"/>
</dbReference>